<feature type="compositionally biased region" description="Low complexity" evidence="1">
    <location>
        <begin position="301"/>
        <end position="324"/>
    </location>
</feature>
<dbReference type="EMBL" id="JANUAU010000002">
    <property type="protein sequence ID" value="MCS3676958.1"/>
    <property type="molecule type" value="Genomic_DNA"/>
</dbReference>
<accession>A0A9X2PZQ5</accession>
<organism evidence="3 4">
    <name type="scientific">Salinibacter ruber</name>
    <dbReference type="NCBI Taxonomy" id="146919"/>
    <lineage>
        <taxon>Bacteria</taxon>
        <taxon>Pseudomonadati</taxon>
        <taxon>Rhodothermota</taxon>
        <taxon>Rhodothermia</taxon>
        <taxon>Rhodothermales</taxon>
        <taxon>Salinibacteraceae</taxon>
        <taxon>Salinibacter</taxon>
    </lineage>
</organism>
<feature type="compositionally biased region" description="Basic and acidic residues" evidence="1">
    <location>
        <begin position="325"/>
        <end position="340"/>
    </location>
</feature>
<dbReference type="InterPro" id="IPR021139">
    <property type="entry name" value="NYN"/>
</dbReference>
<feature type="compositionally biased region" description="Low complexity" evidence="1">
    <location>
        <begin position="341"/>
        <end position="362"/>
    </location>
</feature>
<comment type="caution">
    <text evidence="3">The sequence shown here is derived from an EMBL/GenBank/DDBJ whole genome shotgun (WGS) entry which is preliminary data.</text>
</comment>
<evidence type="ECO:0000313" key="3">
    <source>
        <dbReference type="EMBL" id="MCS3676958.1"/>
    </source>
</evidence>
<sequence length="369" mass="40186">MSYDAPTDGVPPRQAAMFVDYDNLYSILKSQSGRDRSTSAYAEEIFEEVRRYLEEGDDTPTIYGRAYGTFDTLLDENDAPVPSALHREGINPIHVPAGMQDNTSEVRLTLDVTQALTRRSDLQTVVIITGNRPYLPLVRWIREQGCRPLVAAVNPPQTADTPSFAEDSRYLDARNLLSEESREDLLANAPTSGSAYTRAQSPDAPPPQQFQSLDNPGARRAIKITEEHFGQYDEVYLTPLLRKLSDLMGPDEDPKSLVSELEAAGAARLEKRNGYPYNYTVLIVNDEHPDVQDLHDTLGRSSSTTDASSGGDAGSESPDSSPDSGRNDDGERSADAHDMDGAVPSPTASASTVTSETGGETSPRTDAEE</sequence>
<name>A0A9X2PZQ5_9BACT</name>
<proteinExistence type="predicted"/>
<feature type="region of interest" description="Disordered" evidence="1">
    <location>
        <begin position="292"/>
        <end position="369"/>
    </location>
</feature>
<feature type="region of interest" description="Disordered" evidence="1">
    <location>
        <begin position="187"/>
        <end position="214"/>
    </location>
</feature>
<feature type="domain" description="NYN" evidence="2">
    <location>
        <begin position="15"/>
        <end position="161"/>
    </location>
</feature>
<gene>
    <name evidence="3" type="ORF">GGP71_000865</name>
</gene>
<protein>
    <recommendedName>
        <fullName evidence="2">NYN domain-containing protein</fullName>
    </recommendedName>
</protein>
<dbReference type="Proteomes" id="UP001155027">
    <property type="component" value="Unassembled WGS sequence"/>
</dbReference>
<dbReference type="RefSeq" id="WP_259079573.1">
    <property type="nucleotide sequence ID" value="NZ_JANUAU010000002.1"/>
</dbReference>
<dbReference type="AlphaFoldDB" id="A0A9X2PZQ5"/>
<dbReference type="GO" id="GO:0004540">
    <property type="term" value="F:RNA nuclease activity"/>
    <property type="evidence" value="ECO:0007669"/>
    <property type="project" value="InterPro"/>
</dbReference>
<feature type="compositionally biased region" description="Polar residues" evidence="1">
    <location>
        <begin position="189"/>
        <end position="200"/>
    </location>
</feature>
<evidence type="ECO:0000256" key="1">
    <source>
        <dbReference type="SAM" id="MobiDB-lite"/>
    </source>
</evidence>
<dbReference type="Pfam" id="PF01936">
    <property type="entry name" value="NYN"/>
    <property type="match status" value="1"/>
</dbReference>
<evidence type="ECO:0000313" key="4">
    <source>
        <dbReference type="Proteomes" id="UP001155027"/>
    </source>
</evidence>
<dbReference type="Gene3D" id="3.40.50.1010">
    <property type="entry name" value="5'-nuclease"/>
    <property type="match status" value="1"/>
</dbReference>
<reference evidence="3" key="1">
    <citation type="submission" date="2022-08" db="EMBL/GenBank/DDBJ databases">
        <title>Genomic Encyclopedia of Type Strains, Phase V (KMG-V): Genome sequencing to study the core and pangenomes of soil and plant-associated prokaryotes.</title>
        <authorList>
            <person name="Whitman W."/>
        </authorList>
    </citation>
    <scope>NUCLEOTIDE SEQUENCE</scope>
    <source>
        <strain evidence="3">0</strain>
    </source>
</reference>
<evidence type="ECO:0000259" key="2">
    <source>
        <dbReference type="Pfam" id="PF01936"/>
    </source>
</evidence>